<proteinExistence type="predicted"/>
<dbReference type="EMBL" id="HE613254">
    <property type="protein sequence ID" value="CCE66849.1"/>
    <property type="molecule type" value="Genomic_DNA"/>
</dbReference>
<dbReference type="PATRIC" id="fig|1116213.3.peg.355"/>
<organism evidence="1">
    <name type="scientific">Candidatus Mycoplasma haematominutum 'Birmingham 1'</name>
    <dbReference type="NCBI Taxonomy" id="1116213"/>
    <lineage>
        <taxon>Bacteria</taxon>
        <taxon>Bacillati</taxon>
        <taxon>Mycoplasmatota</taxon>
        <taxon>Mollicutes</taxon>
        <taxon>Mycoplasmataceae</taxon>
        <taxon>Mycoplasma</taxon>
    </lineage>
</organism>
<accession>G8C3F1</accession>
<name>G8C3F1_9MOLU</name>
<dbReference type="OrthoDB" id="402733at2"/>
<protein>
    <submittedName>
        <fullName evidence="1">Uncharacterized protein</fullName>
    </submittedName>
</protein>
<dbReference type="AlphaFoldDB" id="G8C3F1"/>
<reference evidence="1" key="2">
    <citation type="submission" date="2011-11" db="EMBL/GenBank/DDBJ databases">
        <authorList>
            <person name="Barker E."/>
        </authorList>
    </citation>
    <scope>NUCLEOTIDE SEQUENCE</scope>
    <source>
        <strain evidence="1">Birmingham 1</strain>
    </source>
</reference>
<sequence>MLRSRTKLALPVVVLGLGASSTPSLTNFFSLSLPFLTFEGGGTGKLANNEHSYVSHTLSLESELSQVKISPERKLNAEELSQDNVQVLDLSSQEQVNESDQKGTIQSIYSENITEGKALQLDGESKLKTQEFASKSLPHLADYISAKDKVERLLGKPTRRTRRSAKSNQEVGLTLKERKALLAMFKLFEDLEKERDKLSPRVYSLDGSEAQLTSAQRPSLAEIEANLSKMQWTTAPQVKYLENSGGIFRRTSTSSWKTWTNNPFHVFLDRESDYTSLLTKVSQAEAKLSRQRQADSVKGGLRYKVILSPTAQGFKQEVEEAKAKISMQVAAKLLRWANQWNFQTA</sequence>
<dbReference type="HOGENOM" id="CLU_066822_0_0_14"/>
<gene>
    <name evidence="1" type="ORF">MHM_03310</name>
</gene>
<evidence type="ECO:0000313" key="1">
    <source>
        <dbReference type="EMBL" id="CCE66849.1"/>
    </source>
</evidence>
<dbReference type="KEGG" id="mhb:MHM_03310"/>
<dbReference type="RefSeq" id="WP_015511714.1">
    <property type="nucleotide sequence ID" value="NC_021007.1"/>
</dbReference>
<reference evidence="1" key="1">
    <citation type="submission" date="2011-11" db="EMBL/GenBank/DDBJ databases">
        <title>Complete genome sequence of Candidatus Mycoplasma haemominutum.</title>
        <authorList>
            <person name="Barker E.N."/>
            <person name="Darby A.C."/>
            <person name="Helps C.R."/>
            <person name="Peters I.R."/>
            <person name="Hughes M.A."/>
            <person name="Radford A.D."/>
            <person name="Novacco M."/>
            <person name="Boretti F."/>
            <person name="Hofmann-Lehmann R."/>
            <person name="Tasker S."/>
        </authorList>
    </citation>
    <scope>NUCLEOTIDE SEQUENCE</scope>
    <source>
        <strain evidence="1">Birmingham 1</strain>
    </source>
</reference>